<evidence type="ECO:0000313" key="3">
    <source>
        <dbReference type="Proteomes" id="UP001629274"/>
    </source>
</evidence>
<dbReference type="InterPro" id="IPR008257">
    <property type="entry name" value="Pept_M19"/>
</dbReference>
<dbReference type="EC" id="3.4.13.-" evidence="2"/>
<sequence>MHGGLTDTGVQVIRRCNALGIVVDVARDTYDLVKRAADTSARRPRSLIEASAPPPKAVKVPTTTSNRRRPV</sequence>
<protein>
    <submittedName>
        <fullName evidence="2">Membrane dipeptidase</fullName>
        <ecNumber evidence="2">3.4.13.-</ecNumber>
    </submittedName>
</protein>
<dbReference type="EMBL" id="JAQQDR010000011">
    <property type="protein sequence ID" value="MFM0242053.1"/>
    <property type="molecule type" value="Genomic_DNA"/>
</dbReference>
<gene>
    <name evidence="2" type="ORF">PQR03_28315</name>
</gene>
<keyword evidence="2" id="KW-0645">Protease</keyword>
<dbReference type="GO" id="GO:0016805">
    <property type="term" value="F:dipeptidase activity"/>
    <property type="evidence" value="ECO:0007669"/>
    <property type="project" value="UniProtKB-KW"/>
</dbReference>
<evidence type="ECO:0000256" key="1">
    <source>
        <dbReference type="SAM" id="MobiDB-lite"/>
    </source>
</evidence>
<name>A0ABW9BRQ3_9BURK</name>
<keyword evidence="2" id="KW-0224">Dipeptidase</keyword>
<organism evidence="2 3">
    <name type="scientific">Paraburkholderia phytofirmans</name>
    <dbReference type="NCBI Taxonomy" id="261302"/>
    <lineage>
        <taxon>Bacteria</taxon>
        <taxon>Pseudomonadati</taxon>
        <taxon>Pseudomonadota</taxon>
        <taxon>Betaproteobacteria</taxon>
        <taxon>Burkholderiales</taxon>
        <taxon>Burkholderiaceae</taxon>
        <taxon>Paraburkholderia</taxon>
    </lineage>
</organism>
<dbReference type="Pfam" id="PF01244">
    <property type="entry name" value="Peptidase_M19"/>
    <property type="match status" value="1"/>
</dbReference>
<dbReference type="Proteomes" id="UP001629274">
    <property type="component" value="Unassembled WGS sequence"/>
</dbReference>
<keyword evidence="3" id="KW-1185">Reference proteome</keyword>
<dbReference type="RefSeq" id="WP_408261499.1">
    <property type="nucleotide sequence ID" value="NZ_JAQQCK010000004.1"/>
</dbReference>
<reference evidence="2 3" key="1">
    <citation type="journal article" date="2024" name="Chem. Sci.">
        <title>Discovery of megapolipeptins by genome mining of a Burkholderiales bacteria collection.</title>
        <authorList>
            <person name="Paulo B.S."/>
            <person name="Recchia M.J.J."/>
            <person name="Lee S."/>
            <person name="Fergusson C.H."/>
            <person name="Romanowski S.B."/>
            <person name="Hernandez A."/>
            <person name="Krull N."/>
            <person name="Liu D.Y."/>
            <person name="Cavanagh H."/>
            <person name="Bos A."/>
            <person name="Gray C.A."/>
            <person name="Murphy B.T."/>
            <person name="Linington R.G."/>
            <person name="Eustaquio A.S."/>
        </authorList>
    </citation>
    <scope>NUCLEOTIDE SEQUENCE [LARGE SCALE GENOMIC DNA]</scope>
    <source>
        <strain evidence="2 3">RL17-351-BIE-A</strain>
    </source>
</reference>
<evidence type="ECO:0000313" key="2">
    <source>
        <dbReference type="EMBL" id="MFM0242053.1"/>
    </source>
</evidence>
<accession>A0ABW9BRQ3</accession>
<dbReference type="InterPro" id="IPR032466">
    <property type="entry name" value="Metal_Hydrolase"/>
</dbReference>
<keyword evidence="2" id="KW-0378">Hydrolase</keyword>
<dbReference type="SUPFAM" id="SSF51556">
    <property type="entry name" value="Metallo-dependent hydrolases"/>
    <property type="match status" value="1"/>
</dbReference>
<proteinExistence type="predicted"/>
<feature type="region of interest" description="Disordered" evidence="1">
    <location>
        <begin position="37"/>
        <end position="71"/>
    </location>
</feature>
<comment type="caution">
    <text evidence="2">The sequence shown here is derived from an EMBL/GenBank/DDBJ whole genome shotgun (WGS) entry which is preliminary data.</text>
</comment>
<dbReference type="Gene3D" id="3.20.20.140">
    <property type="entry name" value="Metal-dependent hydrolases"/>
    <property type="match status" value="1"/>
</dbReference>